<dbReference type="AlphaFoldDB" id="A0A6M0RAN7"/>
<keyword evidence="3" id="KW-1185">Reference proteome</keyword>
<gene>
    <name evidence="2" type="ORF">FDF74_08670</name>
</gene>
<dbReference type="EMBL" id="SXDP01000006">
    <property type="protein sequence ID" value="NEZ47276.1"/>
    <property type="molecule type" value="Genomic_DNA"/>
</dbReference>
<feature type="transmembrane region" description="Helical" evidence="1">
    <location>
        <begin position="12"/>
        <end position="34"/>
    </location>
</feature>
<proteinExistence type="predicted"/>
<dbReference type="Proteomes" id="UP000473885">
    <property type="component" value="Unassembled WGS sequence"/>
</dbReference>
<dbReference type="InterPro" id="IPR025945">
    <property type="entry name" value="DHHW"/>
</dbReference>
<evidence type="ECO:0000313" key="2">
    <source>
        <dbReference type="EMBL" id="NEZ47276.1"/>
    </source>
</evidence>
<comment type="caution">
    <text evidence="2">The sequence shown here is derived from an EMBL/GenBank/DDBJ whole genome shotgun (WGS) entry which is preliminary data.</text>
</comment>
<evidence type="ECO:0008006" key="4">
    <source>
        <dbReference type="Google" id="ProtNLM"/>
    </source>
</evidence>
<sequence length="386" mass="45728">MVSNKKCKNKQYYYIMMGFIFIAFLIIVVGLNALKKDTKFSELENRMLIKKPKFTMERLVEGSFSKKYEKYRTDQFINRDLWIKIKTNFDRLLGKNKSKGVYLGKDNYLLEEFQKPNDDSIKANVDAINKFSQKYKNINQYITIVPNAMEILKDKLPRFAPTISEKSYINDFKNKLNKNINFIDSYKTLENHKDEYIYYKTDHHWTTLGAYYTFLKVAEDMNLNVDKNKYDNKIVTDSFNGTLSSKSGYKAKEKDVIEIYTLKDKKYEYIVNYVDERKKSASLYVSSKLETKDKYGVFLGGNHSLINIRTTSREDKTLLIFKDSYANSFIQFLIPYFKEIVVVDPRYYYDDIDKLIEEKKITNILFLYNANTFFSDQSLELILNNN</sequence>
<keyword evidence="1" id="KW-0812">Transmembrane</keyword>
<evidence type="ECO:0000313" key="3">
    <source>
        <dbReference type="Proteomes" id="UP000473885"/>
    </source>
</evidence>
<keyword evidence="1" id="KW-0472">Membrane</keyword>
<accession>A0A6M0RAN7</accession>
<dbReference type="Pfam" id="PF14286">
    <property type="entry name" value="DHHW"/>
    <property type="match status" value="1"/>
</dbReference>
<reference evidence="2 3" key="1">
    <citation type="submission" date="2019-04" db="EMBL/GenBank/DDBJ databases">
        <title>Genome sequencing of Clostridium botulinum Groups I-IV and Clostridium butyricum.</title>
        <authorList>
            <person name="Brunt J."/>
            <person name="Van Vliet A.H.M."/>
            <person name="Stringer S.C."/>
            <person name="Carter A.T."/>
            <person name="Peck M.W."/>
        </authorList>
    </citation>
    <scope>NUCLEOTIDE SEQUENCE [LARGE SCALE GENOMIC DNA]</scope>
    <source>
        <strain evidence="2 3">IFR 18/094</strain>
    </source>
</reference>
<protein>
    <recommendedName>
        <fullName evidence="4">DHHW protein</fullName>
    </recommendedName>
</protein>
<evidence type="ECO:0000256" key="1">
    <source>
        <dbReference type="SAM" id="Phobius"/>
    </source>
</evidence>
<organism evidence="2 3">
    <name type="scientific">Clostridium niameyense</name>
    <dbReference type="NCBI Taxonomy" id="1622073"/>
    <lineage>
        <taxon>Bacteria</taxon>
        <taxon>Bacillati</taxon>
        <taxon>Bacillota</taxon>
        <taxon>Clostridia</taxon>
        <taxon>Eubacteriales</taxon>
        <taxon>Clostridiaceae</taxon>
        <taxon>Clostridium</taxon>
    </lineage>
</organism>
<name>A0A6M0RAN7_9CLOT</name>
<dbReference type="RefSeq" id="WP_163249347.1">
    <property type="nucleotide sequence ID" value="NZ_SXDP01000006.1"/>
</dbReference>
<keyword evidence="1" id="KW-1133">Transmembrane helix</keyword>